<dbReference type="OrthoDB" id="418728at2"/>
<proteinExistence type="predicted"/>
<name>A0A449I2A0_9BACE</name>
<evidence type="ECO:0000313" key="2">
    <source>
        <dbReference type="Proteomes" id="UP000396835"/>
    </source>
</evidence>
<evidence type="ECO:0000313" key="1">
    <source>
        <dbReference type="EMBL" id="VFB13508.1"/>
    </source>
</evidence>
<accession>A0A449I2A0</accession>
<dbReference type="RefSeq" id="WP_131751857.1">
    <property type="nucleotide sequence ID" value="NZ_CAACYH010000004.1"/>
</dbReference>
<gene>
    <name evidence="1" type="ORF">NCTC7812_01033</name>
</gene>
<sequence>MKRLLEDDKELKKKIGQGVDFLVCPHHGLRSSFSVELFDAMKDGKTKKLNIVSEKSATDDKRKVDSRYSSTDYCEGDNNLSTENNIVCQRKTSQGHIFIDDDGTVTIENDIKKIIDKF</sequence>
<organism evidence="1 2">
    <name type="scientific">Prevotella heparinolytica</name>
    <dbReference type="NCBI Taxonomy" id="28113"/>
    <lineage>
        <taxon>Bacteria</taxon>
        <taxon>Pseudomonadati</taxon>
        <taxon>Bacteroidota</taxon>
        <taxon>Bacteroidia</taxon>
        <taxon>Bacteroidales</taxon>
        <taxon>Bacteroidaceae</taxon>
        <taxon>Bacteroides</taxon>
    </lineage>
</organism>
<protein>
    <submittedName>
        <fullName evidence="1">Uncharacterized protein</fullName>
    </submittedName>
</protein>
<dbReference type="EMBL" id="CAACYH010000004">
    <property type="protein sequence ID" value="VFB13508.1"/>
    <property type="molecule type" value="Genomic_DNA"/>
</dbReference>
<dbReference type="Proteomes" id="UP000396835">
    <property type="component" value="Unassembled WGS sequence"/>
</dbReference>
<dbReference type="AlphaFoldDB" id="A0A449I2A0"/>
<reference evidence="1 2" key="1">
    <citation type="submission" date="2019-02" db="EMBL/GenBank/DDBJ databases">
        <authorList>
            <consortium name="Pathogen Informatics"/>
        </authorList>
    </citation>
    <scope>NUCLEOTIDE SEQUENCE [LARGE SCALE GENOMIC DNA]</scope>
    <source>
        <strain evidence="1 2">3012STDY7078512</strain>
    </source>
</reference>